<dbReference type="EnsemblMetazoa" id="MESCA008639-RA">
    <property type="protein sequence ID" value="MESCA008639-PA"/>
    <property type="gene ID" value="MESCA008639"/>
</dbReference>
<reference evidence="2" key="1">
    <citation type="submission" date="2013-02" db="EMBL/GenBank/DDBJ databases">
        <authorList>
            <person name="Hughes D."/>
        </authorList>
    </citation>
    <scope>NUCLEOTIDE SEQUENCE</scope>
    <source>
        <strain>Durham</strain>
        <strain evidence="2">NC isolate 2 -- Noor lab</strain>
    </source>
</reference>
<proteinExistence type="predicted"/>
<evidence type="ECO:0000313" key="2">
    <source>
        <dbReference type="Proteomes" id="UP000015102"/>
    </source>
</evidence>
<keyword evidence="2" id="KW-1185">Reference proteome</keyword>
<dbReference type="AlphaFoldDB" id="T1GXT4"/>
<dbReference type="HOGENOM" id="CLU_2998821_0_0_1"/>
<sequence length="57" mass="6189">METITVSPGMHQMLMQGSNGNEPQVLQVVSIKDATLLSKAMEVITSGKADEIQMIEQ</sequence>
<evidence type="ECO:0000313" key="1">
    <source>
        <dbReference type="EnsemblMetazoa" id="MESCA008639-PA"/>
    </source>
</evidence>
<name>T1GXT4_MEGSC</name>
<protein>
    <submittedName>
        <fullName evidence="1">Uncharacterized protein</fullName>
    </submittedName>
</protein>
<dbReference type="Proteomes" id="UP000015102">
    <property type="component" value="Unassembled WGS sequence"/>
</dbReference>
<dbReference type="EMBL" id="CAQQ02381489">
    <property type="status" value="NOT_ANNOTATED_CDS"/>
    <property type="molecule type" value="Genomic_DNA"/>
</dbReference>
<dbReference type="STRING" id="36166.T1GXT4"/>
<organism evidence="1 2">
    <name type="scientific">Megaselia scalaris</name>
    <name type="common">Humpbacked fly</name>
    <name type="synonym">Phora scalaris</name>
    <dbReference type="NCBI Taxonomy" id="36166"/>
    <lineage>
        <taxon>Eukaryota</taxon>
        <taxon>Metazoa</taxon>
        <taxon>Ecdysozoa</taxon>
        <taxon>Arthropoda</taxon>
        <taxon>Hexapoda</taxon>
        <taxon>Insecta</taxon>
        <taxon>Pterygota</taxon>
        <taxon>Neoptera</taxon>
        <taxon>Endopterygota</taxon>
        <taxon>Diptera</taxon>
        <taxon>Brachycera</taxon>
        <taxon>Muscomorpha</taxon>
        <taxon>Platypezoidea</taxon>
        <taxon>Phoridae</taxon>
        <taxon>Megaseliini</taxon>
        <taxon>Megaselia</taxon>
    </lineage>
</organism>
<reference evidence="1" key="2">
    <citation type="submission" date="2015-06" db="UniProtKB">
        <authorList>
            <consortium name="EnsemblMetazoa"/>
        </authorList>
    </citation>
    <scope>IDENTIFICATION</scope>
</reference>
<accession>T1GXT4</accession>
<dbReference type="OMA" id="MLMQGSN"/>